<dbReference type="Proteomes" id="UP000298127">
    <property type="component" value="Unassembled WGS sequence"/>
</dbReference>
<keyword evidence="3" id="KW-1185">Reference proteome</keyword>
<accession>A0A4Y9QZH7</accession>
<dbReference type="InterPro" id="IPR014710">
    <property type="entry name" value="RmlC-like_jellyroll"/>
</dbReference>
<dbReference type="InterPro" id="IPR008579">
    <property type="entry name" value="UGlyAH_Cupin_dom"/>
</dbReference>
<dbReference type="AlphaFoldDB" id="A0A4Y9QZH7"/>
<dbReference type="EMBL" id="SPQZ01000004">
    <property type="protein sequence ID" value="TFV96663.1"/>
    <property type="molecule type" value="Genomic_DNA"/>
</dbReference>
<organism evidence="2 3">
    <name type="scientific">Orlajensenia leifsoniae</name>
    <dbReference type="NCBI Taxonomy" id="2561933"/>
    <lineage>
        <taxon>Bacteria</taxon>
        <taxon>Bacillati</taxon>
        <taxon>Actinomycetota</taxon>
        <taxon>Actinomycetes</taxon>
        <taxon>Micrococcales</taxon>
        <taxon>Microbacteriaceae</taxon>
        <taxon>Orlajensenia</taxon>
    </lineage>
</organism>
<sequence length="120" mass="12764">MIDSTLKTAALALSLPLEPVAAEQVVDGTPQTGYIELEPVGDGDGADIGVWEMTAGAMSDTEADEVFVVIAGSAEVEFLESGDRVVYAVGDIGRLRAGQRTIWRVADRIRKVYVTPPSIE</sequence>
<dbReference type="PANTHER" id="PTHR40943:SF1">
    <property type="entry name" value="CYTOPLASMIC PROTEIN"/>
    <property type="match status" value="1"/>
</dbReference>
<dbReference type="PANTHER" id="PTHR40943">
    <property type="entry name" value="CYTOPLASMIC PROTEIN-RELATED"/>
    <property type="match status" value="1"/>
</dbReference>
<dbReference type="Pfam" id="PF05899">
    <property type="entry name" value="Cupin_3"/>
    <property type="match status" value="1"/>
</dbReference>
<evidence type="ECO:0000313" key="2">
    <source>
        <dbReference type="EMBL" id="TFV96663.1"/>
    </source>
</evidence>
<name>A0A4Y9QZH7_9MICO</name>
<comment type="caution">
    <text evidence="2">The sequence shown here is derived from an EMBL/GenBank/DDBJ whole genome shotgun (WGS) entry which is preliminary data.</text>
</comment>
<gene>
    <name evidence="2" type="ORF">E4M00_11285</name>
</gene>
<evidence type="ECO:0000259" key="1">
    <source>
        <dbReference type="Pfam" id="PF05899"/>
    </source>
</evidence>
<dbReference type="InterPro" id="IPR011051">
    <property type="entry name" value="RmlC_Cupin_sf"/>
</dbReference>
<dbReference type="Gene3D" id="2.60.120.10">
    <property type="entry name" value="Jelly Rolls"/>
    <property type="match status" value="1"/>
</dbReference>
<dbReference type="RefSeq" id="WP_135120637.1">
    <property type="nucleotide sequence ID" value="NZ_SPQZ01000004.1"/>
</dbReference>
<dbReference type="SUPFAM" id="SSF51182">
    <property type="entry name" value="RmlC-like cupins"/>
    <property type="match status" value="1"/>
</dbReference>
<evidence type="ECO:0000313" key="3">
    <source>
        <dbReference type="Proteomes" id="UP000298127"/>
    </source>
</evidence>
<reference evidence="2 3" key="1">
    <citation type="journal article" date="2018" name="J. Microbiol.">
        <title>Leifsonia flava sp. nov., a novel actinobacterium isolated from the rhizosphere of Aquilegia viridiflora.</title>
        <authorList>
            <person name="Cai Y."/>
            <person name="Tao W.Z."/>
            <person name="Ma Y.J."/>
            <person name="Cheng J."/>
            <person name="Zhang M.Y."/>
            <person name="Zhang Y.X."/>
        </authorList>
    </citation>
    <scope>NUCLEOTIDE SEQUENCE [LARGE SCALE GENOMIC DNA]</scope>
    <source>
        <strain evidence="2 3">SYP-B2174</strain>
    </source>
</reference>
<feature type="domain" description="(S)-ureidoglycine aminohydrolase cupin" evidence="1">
    <location>
        <begin position="45"/>
        <end position="113"/>
    </location>
</feature>
<proteinExistence type="predicted"/>
<protein>
    <submittedName>
        <fullName evidence="2">DUF861 domain-containing protein</fullName>
    </submittedName>
</protein>